<dbReference type="AlphaFoldDB" id="A0AAX4JA55"/>
<dbReference type="GeneID" id="90540696"/>
<protein>
    <submittedName>
        <fullName evidence="1">Uncharacterized protein</fullName>
    </submittedName>
</protein>
<accession>A0AAX4JA55</accession>
<proteinExistence type="predicted"/>
<gene>
    <name evidence="1" type="ORF">VNE69_03100</name>
</gene>
<dbReference type="KEGG" id="vnx:VNE69_03100"/>
<sequence>MQVHVGPTGNNKKNIENNTIKIAETCFKSPLERLRTQIEQWKKEDKKLSTEDLMICCSNSNYYYKGYFDKRTAVKLTINNFKISLENLVNKIKEGLRRVDIDETTKHLLNEKLMFCEHCFNYICKIYPKKLNYKFNSNQIIKICNNIIIKLIIFKNNIKIVEKYDDFKLCLVKTCIDLFTDEEKNAINVLGKKLLSLFNNLDQLNEKCMGVISNLKILRYKYGEIHNKR</sequence>
<keyword evidence="2" id="KW-1185">Reference proteome</keyword>
<dbReference type="RefSeq" id="XP_065329024.1">
    <property type="nucleotide sequence ID" value="XM_065472952.1"/>
</dbReference>
<evidence type="ECO:0000313" key="2">
    <source>
        <dbReference type="Proteomes" id="UP001334084"/>
    </source>
</evidence>
<evidence type="ECO:0000313" key="1">
    <source>
        <dbReference type="EMBL" id="WUR02879.1"/>
    </source>
</evidence>
<dbReference type="Proteomes" id="UP001334084">
    <property type="component" value="Chromosome 3"/>
</dbReference>
<organism evidence="1 2">
    <name type="scientific">Vairimorpha necatrix</name>
    <dbReference type="NCBI Taxonomy" id="6039"/>
    <lineage>
        <taxon>Eukaryota</taxon>
        <taxon>Fungi</taxon>
        <taxon>Fungi incertae sedis</taxon>
        <taxon>Microsporidia</taxon>
        <taxon>Nosematidae</taxon>
        <taxon>Vairimorpha</taxon>
    </lineage>
</organism>
<reference evidence="1" key="1">
    <citation type="journal article" date="2024" name="BMC Genomics">
        <title>Functional annotation of a divergent genome using sequence and structure-based similarity.</title>
        <authorList>
            <person name="Svedberg D."/>
            <person name="Winiger R.R."/>
            <person name="Berg A."/>
            <person name="Sharma H."/>
            <person name="Tellgren-Roth C."/>
            <person name="Debrunner-Vossbrinck B.A."/>
            <person name="Vossbrinck C.R."/>
            <person name="Barandun J."/>
        </authorList>
    </citation>
    <scope>NUCLEOTIDE SEQUENCE</scope>
    <source>
        <strain evidence="1">Illinois isolate</strain>
    </source>
</reference>
<name>A0AAX4JA55_9MICR</name>
<dbReference type="EMBL" id="CP142728">
    <property type="protein sequence ID" value="WUR02879.1"/>
    <property type="molecule type" value="Genomic_DNA"/>
</dbReference>